<evidence type="ECO:0000256" key="4">
    <source>
        <dbReference type="ARBA" id="ARBA00022989"/>
    </source>
</evidence>
<dbReference type="Proteomes" id="UP000269154">
    <property type="component" value="Unassembled WGS sequence"/>
</dbReference>
<dbReference type="GO" id="GO:0017089">
    <property type="term" value="F:glycolipid transfer activity"/>
    <property type="evidence" value="ECO:0007669"/>
    <property type="project" value="TreeGrafter"/>
</dbReference>
<dbReference type="InterPro" id="IPR052363">
    <property type="entry name" value="LPS_export_LptC"/>
</dbReference>
<evidence type="ECO:0000313" key="6">
    <source>
        <dbReference type="EMBL" id="RQH43081.1"/>
    </source>
</evidence>
<evidence type="ECO:0000256" key="1">
    <source>
        <dbReference type="ARBA" id="ARBA00022475"/>
    </source>
</evidence>
<name>A0A3N6PBN5_9CYAN</name>
<keyword evidence="7" id="KW-1185">Reference proteome</keyword>
<dbReference type="GO" id="GO:0030288">
    <property type="term" value="C:outer membrane-bounded periplasmic space"/>
    <property type="evidence" value="ECO:0007669"/>
    <property type="project" value="TreeGrafter"/>
</dbReference>
<dbReference type="InterPro" id="IPR026265">
    <property type="entry name" value="LptC"/>
</dbReference>
<organism evidence="6 7">
    <name type="scientific">Okeania hirsuta</name>
    <dbReference type="NCBI Taxonomy" id="1458930"/>
    <lineage>
        <taxon>Bacteria</taxon>
        <taxon>Bacillati</taxon>
        <taxon>Cyanobacteriota</taxon>
        <taxon>Cyanophyceae</taxon>
        <taxon>Oscillatoriophycideae</taxon>
        <taxon>Oscillatoriales</taxon>
        <taxon>Microcoleaceae</taxon>
        <taxon>Okeania</taxon>
    </lineage>
</organism>
<dbReference type="NCBIfam" id="TIGR04409">
    <property type="entry name" value="LptC_YrbK"/>
    <property type="match status" value="1"/>
</dbReference>
<dbReference type="EMBL" id="RCBY01000067">
    <property type="protein sequence ID" value="RQH43081.1"/>
    <property type="molecule type" value="Genomic_DNA"/>
</dbReference>
<sequence length="387" mass="43669">MIEQNNSFSYFHNSSIPLFILVTLLLGITACNQQNQVQENISEQPIPTQTPESDLTLNDVTLEEASEEGQMLWRVKSQRASYLQNQELIRVTKPEGELFQDGKVTYKITALQGEVYQDGNKIILIDEIEVYDIQNKVVIRGQQLEWLTEPGIIIVTNNITGSNEQIQASAQKAKVISQEKKIEFYGQVVAMVKEPVLKIQTEQLFWEIEQKKLLTNQPIKIEQLKDKNVIGSAYGDESEYDLGNKIATLKKNVQLLQTDPKVQISSDLVTWNMPQNLITSPGPITVLEQEEKVVLKANQGQGNFQNNTFNLSGNVIGVGQKNQAQLNSDRLTWYFENQTFEAQGNVFYRQVDPPFNVRGPRAVGQLENEKVTIEGGSSNVVTEIIPQ</sequence>
<evidence type="ECO:0000313" key="7">
    <source>
        <dbReference type="Proteomes" id="UP000269154"/>
    </source>
</evidence>
<dbReference type="Pfam" id="PF06835">
    <property type="entry name" value="LptC"/>
    <property type="match status" value="2"/>
</dbReference>
<dbReference type="InterPro" id="IPR010664">
    <property type="entry name" value="LipoPS_assembly_LptC-rel"/>
</dbReference>
<reference evidence="6 7" key="1">
    <citation type="journal article" date="2018" name="ACS Chem. Biol.">
        <title>Ketoreductase domain dysfunction expands chemodiversity: malyngamide biosynthesis in the cyanobacterium Okeania hirsuta.</title>
        <authorList>
            <person name="Moss N.A."/>
            <person name="Leao T."/>
            <person name="Rankin M."/>
            <person name="McCullough T.M."/>
            <person name="Qu P."/>
            <person name="Korobeynikov A."/>
            <person name="Smith J.L."/>
            <person name="Gerwick L."/>
            <person name="Gerwick W.H."/>
        </authorList>
    </citation>
    <scope>NUCLEOTIDE SEQUENCE [LARGE SCALE GENOMIC DNA]</scope>
    <source>
        <strain evidence="6 7">PAB10Feb10-1</strain>
    </source>
</reference>
<keyword evidence="4" id="KW-1133">Transmembrane helix</keyword>
<keyword evidence="5" id="KW-0472">Membrane</keyword>
<evidence type="ECO:0000256" key="2">
    <source>
        <dbReference type="ARBA" id="ARBA00022519"/>
    </source>
</evidence>
<dbReference type="GO" id="GO:0005886">
    <property type="term" value="C:plasma membrane"/>
    <property type="evidence" value="ECO:0007669"/>
    <property type="project" value="InterPro"/>
</dbReference>
<evidence type="ECO:0000256" key="5">
    <source>
        <dbReference type="ARBA" id="ARBA00023136"/>
    </source>
</evidence>
<keyword evidence="2" id="KW-0997">Cell inner membrane</keyword>
<proteinExistence type="predicted"/>
<gene>
    <name evidence="6" type="primary">lptC</name>
    <name evidence="6" type="ORF">D5R40_13770</name>
</gene>
<dbReference type="Gene3D" id="2.60.450.10">
    <property type="entry name" value="Lipopolysaccharide (LPS) transport protein A like domain"/>
    <property type="match status" value="3"/>
</dbReference>
<dbReference type="GO" id="GO:0015221">
    <property type="term" value="F:lipopolysaccharide transmembrane transporter activity"/>
    <property type="evidence" value="ECO:0007669"/>
    <property type="project" value="InterPro"/>
</dbReference>
<keyword evidence="1" id="KW-1003">Cell membrane</keyword>
<accession>A0A3N6PBN5</accession>
<comment type="caution">
    <text evidence="6">The sequence shown here is derived from an EMBL/GenBank/DDBJ whole genome shotgun (WGS) entry which is preliminary data.</text>
</comment>
<evidence type="ECO:0000256" key="3">
    <source>
        <dbReference type="ARBA" id="ARBA00022692"/>
    </source>
</evidence>
<dbReference type="RefSeq" id="WP_124154761.1">
    <property type="nucleotide sequence ID" value="NZ_CAWOLW010000634.1"/>
</dbReference>
<dbReference type="OrthoDB" id="460011at2"/>
<dbReference type="PANTHER" id="PTHR37481:SF1">
    <property type="entry name" value="LIPOPOLYSACCHARIDE EXPORT SYSTEM PROTEIN LPTC"/>
    <property type="match status" value="1"/>
</dbReference>
<dbReference type="AlphaFoldDB" id="A0A3N6PBN5"/>
<dbReference type="PANTHER" id="PTHR37481">
    <property type="entry name" value="LIPOPOLYSACCHARIDE EXPORT SYSTEM PROTEIN LPTC"/>
    <property type="match status" value="1"/>
</dbReference>
<protein>
    <submittedName>
        <fullName evidence="6">LPS export ABC transporter periplasmic protein LptC</fullName>
    </submittedName>
</protein>
<keyword evidence="3" id="KW-0812">Transmembrane</keyword>